<organism evidence="1 2">
    <name type="scientific">Chryseobacterium culicis</name>
    <dbReference type="NCBI Taxonomy" id="680127"/>
    <lineage>
        <taxon>Bacteria</taxon>
        <taxon>Pseudomonadati</taxon>
        <taxon>Bacteroidota</taxon>
        <taxon>Flavobacteriia</taxon>
        <taxon>Flavobacteriales</taxon>
        <taxon>Weeksellaceae</taxon>
        <taxon>Chryseobacterium group</taxon>
        <taxon>Chryseobacterium</taxon>
    </lineage>
</organism>
<evidence type="ECO:0000313" key="2">
    <source>
        <dbReference type="Proteomes" id="UP000198561"/>
    </source>
</evidence>
<gene>
    <name evidence="1" type="ORF">SAMN05421593_0448</name>
</gene>
<name>A0A1H6H0T3_CHRCI</name>
<proteinExistence type="predicted"/>
<dbReference type="STRING" id="680127.SAMN05421593_0448"/>
<reference evidence="1 2" key="1">
    <citation type="submission" date="2016-10" db="EMBL/GenBank/DDBJ databases">
        <authorList>
            <person name="de Groot N.N."/>
        </authorList>
    </citation>
    <scope>NUCLEOTIDE SEQUENCE [LARGE SCALE GENOMIC DNA]</scope>
    <source>
        <strain evidence="1 2">DSM 23031</strain>
    </source>
</reference>
<protein>
    <submittedName>
        <fullName evidence="1">Uncharacterized protein</fullName>
    </submittedName>
</protein>
<evidence type="ECO:0000313" key="1">
    <source>
        <dbReference type="EMBL" id="SEH27724.1"/>
    </source>
</evidence>
<sequence length="67" mass="7716">MSDLQPDLDWVKTVSGSANLITILKKPDVSGFFDYTTNLKSLAVDNQNFISKKTQQYISHYKEKQYL</sequence>
<dbReference type="AlphaFoldDB" id="A0A1H6H0T3"/>
<dbReference type="Proteomes" id="UP000198561">
    <property type="component" value="Unassembled WGS sequence"/>
</dbReference>
<accession>A0A1H6H0T3</accession>
<dbReference type="EMBL" id="FNWQ01000001">
    <property type="protein sequence ID" value="SEH27724.1"/>
    <property type="molecule type" value="Genomic_DNA"/>
</dbReference>